<reference evidence="1 2" key="1">
    <citation type="journal article" date="2019" name="Int. J. Syst. Evol. Microbiol.">
        <title>The Global Catalogue of Microorganisms (GCM) 10K type strain sequencing project: providing services to taxonomists for standard genome sequencing and annotation.</title>
        <authorList>
            <consortium name="The Broad Institute Genomics Platform"/>
            <consortium name="The Broad Institute Genome Sequencing Center for Infectious Disease"/>
            <person name="Wu L."/>
            <person name="Ma J."/>
        </authorList>
    </citation>
    <scope>NUCLEOTIDE SEQUENCE [LARGE SCALE GENOMIC DNA]</scope>
    <source>
        <strain evidence="1 2">JCM 4395</strain>
    </source>
</reference>
<dbReference type="EMBL" id="BAAASG010000007">
    <property type="protein sequence ID" value="GAA2489642.1"/>
    <property type="molecule type" value="Genomic_DNA"/>
</dbReference>
<accession>A0ABN3LXG3</accession>
<comment type="caution">
    <text evidence="1">The sequence shown here is derived from an EMBL/GenBank/DDBJ whole genome shotgun (WGS) entry which is preliminary data.</text>
</comment>
<evidence type="ECO:0000313" key="2">
    <source>
        <dbReference type="Proteomes" id="UP001501777"/>
    </source>
</evidence>
<evidence type="ECO:0000313" key="1">
    <source>
        <dbReference type="EMBL" id="GAA2489642.1"/>
    </source>
</evidence>
<keyword evidence="2" id="KW-1185">Reference proteome</keyword>
<dbReference type="Proteomes" id="UP001501777">
    <property type="component" value="Unassembled WGS sequence"/>
</dbReference>
<organism evidence="1 2">
    <name type="scientific">Streptomyces longisporus</name>
    <dbReference type="NCBI Taxonomy" id="1948"/>
    <lineage>
        <taxon>Bacteria</taxon>
        <taxon>Bacillati</taxon>
        <taxon>Actinomycetota</taxon>
        <taxon>Actinomycetes</taxon>
        <taxon>Kitasatosporales</taxon>
        <taxon>Streptomycetaceae</taxon>
        <taxon>Streptomyces</taxon>
    </lineage>
</organism>
<protein>
    <submittedName>
        <fullName evidence="1">Uncharacterized protein</fullName>
    </submittedName>
</protein>
<gene>
    <name evidence="1" type="ORF">GCM10010276_30740</name>
</gene>
<dbReference type="RefSeq" id="WP_344400770.1">
    <property type="nucleotide sequence ID" value="NZ_BAAASG010000007.1"/>
</dbReference>
<proteinExistence type="predicted"/>
<name>A0ABN3LXG3_STRLO</name>
<sequence length="656" mass="69523">MEHRGPFVVHTAADAYTRDLRDPALVPMLGVDESRLAALANLMGAPSGRKDPDVSGTLVVVPAGSATTAVGRALADRLDASFVTLSTGGLGRILDARREDTQVVFVALHDEIDLDVVTESLEAVSAYRQGGRHATIGFVLGPDLSELSWLLAKGLSCHLRKPPERSRLTVVPWLRQHAAASRIPASDGADAAPEWVIGDRASRAVLEPMLSERYTGLVSFASAGREHALILNDTVVCGDHAGHRGPSAHGSAAPSCAFSDRCFRDGVRSRDVIKAARVQADIVFANSCMAWRPGTGLVAAEYQLAGAFQYGIPAAYIGAVHQMLPNLTVNDLVGTATAAGTDAGRICAAINDHLRETGRELPYFAVLGLPWVTAGGGCESPSTPDAGPGADAHDGVRDVKPQLLQLGRTVRALREFGPTGFMPPDGIVAMETEILELARTLKRTVLGADPAEKVLGPLRRLGSLIADAELTAVADFHEFGKMSHSALNEMWEGILDTRVRPIDDACPYCAGRLAELVARHPLYEQVGRRALICNVCGPIVDFPLDPVIDEVRIECPSVWKRPGTVTVDVLMTPAASVSRKIVAAGAVHTSGAANFGMSFPDAQRIAIRPGSPARMRVDATLSAEAFTHHAHFVRWVAVAGGLVHYASRPVAVAPAA</sequence>